<comment type="subcellular location">
    <subcellularLocation>
        <location evidence="1 9">Cell membrane</location>
        <topology evidence="1 9">Multi-pass membrane protein</topology>
    </subcellularLocation>
</comment>
<keyword evidence="2 9" id="KW-0813">Transport</keyword>
<dbReference type="RefSeq" id="WP_393014767.1">
    <property type="nucleotide sequence ID" value="NZ_JAZAQF010000086.1"/>
</dbReference>
<dbReference type="PRINTS" id="PR01755">
    <property type="entry name" value="SECFTRNLCASE"/>
</dbReference>
<evidence type="ECO:0000313" key="11">
    <source>
        <dbReference type="EMBL" id="MFG3819077.1"/>
    </source>
</evidence>
<gene>
    <name evidence="9 11" type="primary">secF</name>
    <name evidence="11" type="ORF">VPK24_15650</name>
</gene>
<proteinExistence type="inferred from homology"/>
<dbReference type="Pfam" id="PF07549">
    <property type="entry name" value="Sec_GG"/>
    <property type="match status" value="1"/>
</dbReference>
<sequence>MNLKIIEKSRLWWSLSLALTVAGAIAVVGCMVNFGTPLKLGLDFVGGTRLQLQLDCPATGAQPQCQKPVELADVRAVLNEQDLDGAAVQLLDVDSKAQDRHIIAIRSQDLSAEKRTALVAALEAKLGKFDAQGTLIDTVGPVLGQQVLNSGVMAVLLSLLGIVIYLRFRFQWDYAIFAVVALIHDVLITAGVFAAMGWFGGTEIDTLFIVALLTIIGFSVNDTVVIYDRVRENIAQNSTAPIDTVVNEAVNQTLTRSLNTTASTLLSVVAIFLFGGSTLRDFSLALIIGFISGAYSSIFIASTLLAWWRSRPGYVPPKPATETETKLQDSI</sequence>
<evidence type="ECO:0000256" key="4">
    <source>
        <dbReference type="ARBA" id="ARBA00022692"/>
    </source>
</evidence>
<dbReference type="SUPFAM" id="SSF82866">
    <property type="entry name" value="Multidrug efflux transporter AcrB transmembrane domain"/>
    <property type="match status" value="1"/>
</dbReference>
<dbReference type="Pfam" id="PF02355">
    <property type="entry name" value="SecD_SecF_C"/>
    <property type="match status" value="1"/>
</dbReference>
<evidence type="ECO:0000256" key="3">
    <source>
        <dbReference type="ARBA" id="ARBA00022475"/>
    </source>
</evidence>
<reference evidence="12" key="1">
    <citation type="journal article" date="2024" name="Algal Res.">
        <title>Biochemical, toxicological and genomic investigation of a high-biomass producing Limnothrix strain isolated from Italian shallow drinking water reservoir.</title>
        <authorList>
            <person name="Simonazzi M."/>
            <person name="Shishido T.K."/>
            <person name="Delbaje E."/>
            <person name="Wahlsten M."/>
            <person name="Fewer D.P."/>
            <person name="Sivonen K."/>
            <person name="Pezzolesi L."/>
            <person name="Pistocchi R."/>
        </authorList>
    </citation>
    <scope>NUCLEOTIDE SEQUENCE [LARGE SCALE GENOMIC DNA]</scope>
    <source>
        <strain evidence="12">LRLZ20PSL1</strain>
    </source>
</reference>
<dbReference type="Proteomes" id="UP001604335">
    <property type="component" value="Unassembled WGS sequence"/>
</dbReference>
<comment type="caution">
    <text evidence="11">The sequence shown here is derived from an EMBL/GenBank/DDBJ whole genome shotgun (WGS) entry which is preliminary data.</text>
</comment>
<dbReference type="HAMAP" id="MF_01464_B">
    <property type="entry name" value="SecF_B"/>
    <property type="match status" value="1"/>
</dbReference>
<organism evidence="11 12">
    <name type="scientific">Limnothrix redekei LRLZ20PSL1</name>
    <dbReference type="NCBI Taxonomy" id="3112953"/>
    <lineage>
        <taxon>Bacteria</taxon>
        <taxon>Bacillati</taxon>
        <taxon>Cyanobacteriota</taxon>
        <taxon>Cyanophyceae</taxon>
        <taxon>Pseudanabaenales</taxon>
        <taxon>Pseudanabaenaceae</taxon>
        <taxon>Limnothrix</taxon>
    </lineage>
</organism>
<keyword evidence="8 9" id="KW-0472">Membrane</keyword>
<keyword evidence="3 9" id="KW-1003">Cell membrane</keyword>
<accession>A0ABW7CDK1</accession>
<comment type="subunit">
    <text evidence="9">Forms a complex with SecD. Part of the essential Sec protein translocation apparatus which comprises SecA, SecYEG and auxiliary proteins SecDF. Other proteins may also be involved.</text>
</comment>
<feature type="transmembrane region" description="Helical" evidence="9">
    <location>
        <begin position="282"/>
        <end position="308"/>
    </location>
</feature>
<keyword evidence="7 9" id="KW-0811">Translocation</keyword>
<dbReference type="EMBL" id="JAZAQF010000086">
    <property type="protein sequence ID" value="MFG3819077.1"/>
    <property type="molecule type" value="Genomic_DNA"/>
</dbReference>
<dbReference type="InterPro" id="IPR005665">
    <property type="entry name" value="SecF_bac"/>
</dbReference>
<dbReference type="Gene3D" id="1.20.1640.10">
    <property type="entry name" value="Multidrug efflux transporter AcrB transmembrane domain"/>
    <property type="match status" value="1"/>
</dbReference>
<keyword evidence="4 9" id="KW-0812">Transmembrane</keyword>
<dbReference type="NCBIfam" id="TIGR00966">
    <property type="entry name" value="transloc_SecF"/>
    <property type="match status" value="1"/>
</dbReference>
<feature type="transmembrane region" description="Helical" evidence="9">
    <location>
        <begin position="147"/>
        <end position="168"/>
    </location>
</feature>
<feature type="transmembrane region" description="Helical" evidence="9">
    <location>
        <begin position="258"/>
        <end position="276"/>
    </location>
</feature>
<dbReference type="PANTHER" id="PTHR30081">
    <property type="entry name" value="PROTEIN-EXPORT MEMBRANE PROTEIN SEC"/>
    <property type="match status" value="1"/>
</dbReference>
<evidence type="ECO:0000256" key="7">
    <source>
        <dbReference type="ARBA" id="ARBA00023010"/>
    </source>
</evidence>
<protein>
    <recommendedName>
        <fullName evidence="9">Protein-export membrane protein SecF</fullName>
    </recommendedName>
</protein>
<feature type="transmembrane region" description="Helical" evidence="9">
    <location>
        <begin position="12"/>
        <end position="34"/>
    </location>
</feature>
<evidence type="ECO:0000256" key="8">
    <source>
        <dbReference type="ARBA" id="ARBA00023136"/>
    </source>
</evidence>
<feature type="transmembrane region" description="Helical" evidence="9">
    <location>
        <begin position="206"/>
        <end position="227"/>
    </location>
</feature>
<evidence type="ECO:0000256" key="2">
    <source>
        <dbReference type="ARBA" id="ARBA00022448"/>
    </source>
</evidence>
<dbReference type="InterPro" id="IPR022645">
    <property type="entry name" value="SecD/SecF_bac"/>
</dbReference>
<dbReference type="InterPro" id="IPR055344">
    <property type="entry name" value="SecD_SecF_C_bact"/>
</dbReference>
<dbReference type="InterPro" id="IPR048634">
    <property type="entry name" value="SecD_SecF_C"/>
</dbReference>
<feature type="domain" description="Protein export membrane protein SecD/SecF C-terminal" evidence="10">
    <location>
        <begin position="126"/>
        <end position="310"/>
    </location>
</feature>
<evidence type="ECO:0000256" key="1">
    <source>
        <dbReference type="ARBA" id="ARBA00004651"/>
    </source>
</evidence>
<keyword evidence="12" id="KW-1185">Reference proteome</keyword>
<evidence type="ECO:0000256" key="9">
    <source>
        <dbReference type="HAMAP-Rule" id="MF_01464"/>
    </source>
</evidence>
<evidence type="ECO:0000256" key="6">
    <source>
        <dbReference type="ARBA" id="ARBA00022989"/>
    </source>
</evidence>
<comment type="function">
    <text evidence="9">Part of the Sec protein translocase complex. Interacts with the SecYEG preprotein conducting channel. SecDF uses the proton motive force (PMF) to complete protein translocation after the ATP-dependent function of SecA.</text>
</comment>
<evidence type="ECO:0000256" key="5">
    <source>
        <dbReference type="ARBA" id="ARBA00022927"/>
    </source>
</evidence>
<comment type="similarity">
    <text evidence="9">Belongs to the SecD/SecF family. SecF subfamily.</text>
</comment>
<dbReference type="InterPro" id="IPR022813">
    <property type="entry name" value="SecD/SecF_arch_bac"/>
</dbReference>
<name>A0ABW7CDK1_9CYAN</name>
<dbReference type="InterPro" id="IPR022646">
    <property type="entry name" value="SecD/SecF_CS"/>
</dbReference>
<evidence type="ECO:0000313" key="12">
    <source>
        <dbReference type="Proteomes" id="UP001604335"/>
    </source>
</evidence>
<feature type="transmembrane region" description="Helical" evidence="9">
    <location>
        <begin position="175"/>
        <end position="200"/>
    </location>
</feature>
<keyword evidence="6 9" id="KW-1133">Transmembrane helix</keyword>
<dbReference type="NCBIfam" id="TIGR00916">
    <property type="entry name" value="2A0604s01"/>
    <property type="match status" value="1"/>
</dbReference>
<evidence type="ECO:0000259" key="10">
    <source>
        <dbReference type="Pfam" id="PF02355"/>
    </source>
</evidence>
<dbReference type="PROSITE" id="PS51257">
    <property type="entry name" value="PROKAR_LIPOPROTEIN"/>
    <property type="match status" value="1"/>
</dbReference>
<comment type="function">
    <text evidence="9">Probably participates in protein translocation into and across both the cytoplasmic and thylakoid membranes in cyanobacterial cells.</text>
</comment>
<keyword evidence="5 9" id="KW-0653">Protein transport</keyword>
<dbReference type="PANTHER" id="PTHR30081:SF8">
    <property type="entry name" value="PROTEIN TRANSLOCASE SUBUNIT SECF"/>
    <property type="match status" value="1"/>
</dbReference>